<gene>
    <name evidence="3" type="ORF">GCM10020369_15130</name>
</gene>
<feature type="region of interest" description="Disordered" evidence="1">
    <location>
        <begin position="1"/>
        <end position="22"/>
    </location>
</feature>
<protein>
    <submittedName>
        <fullName evidence="3">Uncharacterized protein</fullName>
    </submittedName>
</protein>
<keyword evidence="4" id="KW-1185">Reference proteome</keyword>
<evidence type="ECO:0000313" key="4">
    <source>
        <dbReference type="Proteomes" id="UP001501676"/>
    </source>
</evidence>
<keyword evidence="2" id="KW-0812">Transmembrane</keyword>
<dbReference type="Proteomes" id="UP001501676">
    <property type="component" value="Unassembled WGS sequence"/>
</dbReference>
<keyword evidence="2" id="KW-0472">Membrane</keyword>
<dbReference type="EMBL" id="BAAAYN010000008">
    <property type="protein sequence ID" value="GAA3384639.1"/>
    <property type="molecule type" value="Genomic_DNA"/>
</dbReference>
<evidence type="ECO:0000313" key="3">
    <source>
        <dbReference type="EMBL" id="GAA3384639.1"/>
    </source>
</evidence>
<accession>A0ABP6ST91</accession>
<sequence>MTAPSTPEPDHQQQPTPPAASTRMARKIWPWVVGSMLLGILIGVAATVLVINWPHKNRSYDSVAELAAEIGCTPTAVPNPDLAIERGYCETPRGQVVIGIHRNHSQAMISARGIVTGHGGRRLVGPNWTIGCVHEPDCDAYQDKLGGEFVEGQ</sequence>
<organism evidence="3 4">
    <name type="scientific">Cryptosporangium minutisporangium</name>
    <dbReference type="NCBI Taxonomy" id="113569"/>
    <lineage>
        <taxon>Bacteria</taxon>
        <taxon>Bacillati</taxon>
        <taxon>Actinomycetota</taxon>
        <taxon>Actinomycetes</taxon>
        <taxon>Cryptosporangiales</taxon>
        <taxon>Cryptosporangiaceae</taxon>
        <taxon>Cryptosporangium</taxon>
    </lineage>
</organism>
<comment type="caution">
    <text evidence="3">The sequence shown here is derived from an EMBL/GenBank/DDBJ whole genome shotgun (WGS) entry which is preliminary data.</text>
</comment>
<keyword evidence="2" id="KW-1133">Transmembrane helix</keyword>
<feature type="transmembrane region" description="Helical" evidence="2">
    <location>
        <begin position="28"/>
        <end position="51"/>
    </location>
</feature>
<dbReference type="RefSeq" id="WP_345727268.1">
    <property type="nucleotide sequence ID" value="NZ_BAAAYN010000008.1"/>
</dbReference>
<evidence type="ECO:0000256" key="2">
    <source>
        <dbReference type="SAM" id="Phobius"/>
    </source>
</evidence>
<evidence type="ECO:0000256" key="1">
    <source>
        <dbReference type="SAM" id="MobiDB-lite"/>
    </source>
</evidence>
<proteinExistence type="predicted"/>
<reference evidence="4" key="1">
    <citation type="journal article" date="2019" name="Int. J. Syst. Evol. Microbiol.">
        <title>The Global Catalogue of Microorganisms (GCM) 10K type strain sequencing project: providing services to taxonomists for standard genome sequencing and annotation.</title>
        <authorList>
            <consortium name="The Broad Institute Genomics Platform"/>
            <consortium name="The Broad Institute Genome Sequencing Center for Infectious Disease"/>
            <person name="Wu L."/>
            <person name="Ma J."/>
        </authorList>
    </citation>
    <scope>NUCLEOTIDE SEQUENCE [LARGE SCALE GENOMIC DNA]</scope>
    <source>
        <strain evidence="4">JCM 9458</strain>
    </source>
</reference>
<name>A0ABP6ST91_9ACTN</name>